<sequence length="127" mass="13938">MDIGAHQHLLHVIWKIGVHTTDGLRGRGAGAAPMSSDDPKLVMTTVRNYDLQETSKLLSPGMCMTPRRLPFTCWARRQQLICRGRSRLPACLEMSFFASCVLFCLSCPCPCLFLGHASTLCVLGSIG</sequence>
<dbReference type="EMBL" id="ML210650">
    <property type="protein sequence ID" value="TFK16758.1"/>
    <property type="molecule type" value="Genomic_DNA"/>
</dbReference>
<dbReference type="Proteomes" id="UP000307440">
    <property type="component" value="Unassembled WGS sequence"/>
</dbReference>
<dbReference type="AlphaFoldDB" id="A0A5C3KA02"/>
<evidence type="ECO:0000313" key="2">
    <source>
        <dbReference type="Proteomes" id="UP000307440"/>
    </source>
</evidence>
<organism evidence="1 2">
    <name type="scientific">Coprinopsis marcescibilis</name>
    <name type="common">Agaric fungus</name>
    <name type="synonym">Psathyrella marcescibilis</name>
    <dbReference type="NCBI Taxonomy" id="230819"/>
    <lineage>
        <taxon>Eukaryota</taxon>
        <taxon>Fungi</taxon>
        <taxon>Dikarya</taxon>
        <taxon>Basidiomycota</taxon>
        <taxon>Agaricomycotina</taxon>
        <taxon>Agaricomycetes</taxon>
        <taxon>Agaricomycetidae</taxon>
        <taxon>Agaricales</taxon>
        <taxon>Agaricineae</taxon>
        <taxon>Psathyrellaceae</taxon>
        <taxon>Coprinopsis</taxon>
    </lineage>
</organism>
<gene>
    <name evidence="1" type="ORF">FA15DRAFT_405044</name>
</gene>
<keyword evidence="2" id="KW-1185">Reference proteome</keyword>
<name>A0A5C3KA02_COPMA</name>
<reference evidence="1 2" key="1">
    <citation type="journal article" date="2019" name="Nat. Ecol. Evol.">
        <title>Megaphylogeny resolves global patterns of mushroom evolution.</title>
        <authorList>
            <person name="Varga T."/>
            <person name="Krizsan K."/>
            <person name="Foldi C."/>
            <person name="Dima B."/>
            <person name="Sanchez-Garcia M."/>
            <person name="Sanchez-Ramirez S."/>
            <person name="Szollosi G.J."/>
            <person name="Szarkandi J.G."/>
            <person name="Papp V."/>
            <person name="Albert L."/>
            <person name="Andreopoulos W."/>
            <person name="Angelini C."/>
            <person name="Antonin V."/>
            <person name="Barry K.W."/>
            <person name="Bougher N.L."/>
            <person name="Buchanan P."/>
            <person name="Buyck B."/>
            <person name="Bense V."/>
            <person name="Catcheside P."/>
            <person name="Chovatia M."/>
            <person name="Cooper J."/>
            <person name="Damon W."/>
            <person name="Desjardin D."/>
            <person name="Finy P."/>
            <person name="Geml J."/>
            <person name="Haridas S."/>
            <person name="Hughes K."/>
            <person name="Justo A."/>
            <person name="Karasinski D."/>
            <person name="Kautmanova I."/>
            <person name="Kiss B."/>
            <person name="Kocsube S."/>
            <person name="Kotiranta H."/>
            <person name="LaButti K.M."/>
            <person name="Lechner B.E."/>
            <person name="Liimatainen K."/>
            <person name="Lipzen A."/>
            <person name="Lukacs Z."/>
            <person name="Mihaltcheva S."/>
            <person name="Morgado L.N."/>
            <person name="Niskanen T."/>
            <person name="Noordeloos M.E."/>
            <person name="Ohm R.A."/>
            <person name="Ortiz-Santana B."/>
            <person name="Ovrebo C."/>
            <person name="Racz N."/>
            <person name="Riley R."/>
            <person name="Savchenko A."/>
            <person name="Shiryaev A."/>
            <person name="Soop K."/>
            <person name="Spirin V."/>
            <person name="Szebenyi C."/>
            <person name="Tomsovsky M."/>
            <person name="Tulloss R.E."/>
            <person name="Uehling J."/>
            <person name="Grigoriev I.V."/>
            <person name="Vagvolgyi C."/>
            <person name="Papp T."/>
            <person name="Martin F.M."/>
            <person name="Miettinen O."/>
            <person name="Hibbett D.S."/>
            <person name="Nagy L.G."/>
        </authorList>
    </citation>
    <scope>NUCLEOTIDE SEQUENCE [LARGE SCALE GENOMIC DNA]</scope>
    <source>
        <strain evidence="1 2">CBS 121175</strain>
    </source>
</reference>
<proteinExistence type="predicted"/>
<protein>
    <submittedName>
        <fullName evidence="1">Uncharacterized protein</fullName>
    </submittedName>
</protein>
<evidence type="ECO:0000313" key="1">
    <source>
        <dbReference type="EMBL" id="TFK16758.1"/>
    </source>
</evidence>
<accession>A0A5C3KA02</accession>